<protein>
    <recommendedName>
        <fullName evidence="3">DNA adenine methylase</fullName>
    </recommendedName>
</protein>
<name>A0A1W1WRM7_9BACT</name>
<sequence length="175" mass="20712">MEKIIDCLNYFSNIGTRNEVRARVIKKFMEEEPGTGSGKKASRYKYRVAKLQNGNEVILRRPANLKNGFDFLITVTNTNFNPSGQYRDYPKHDDVIEDLQRKKESNPELYNLFKEQIVKIFECKIEVENIDFGKFDFRVGYDVDLILHCLKWFFIEQDIRYWNYSGRDMLMGGIP</sequence>
<reference evidence="2" key="1">
    <citation type="submission" date="2017-04" db="EMBL/GenBank/DDBJ databases">
        <authorList>
            <person name="Varghese N."/>
            <person name="Submissions S."/>
        </authorList>
    </citation>
    <scope>NUCLEOTIDE SEQUENCE [LARGE SCALE GENOMIC DNA]</scope>
    <source>
        <strain evidence="2">DSM 16512</strain>
    </source>
</reference>
<accession>A0A1W1WRM7</accession>
<keyword evidence="2" id="KW-1185">Reference proteome</keyword>
<evidence type="ECO:0008006" key="3">
    <source>
        <dbReference type="Google" id="ProtNLM"/>
    </source>
</evidence>
<evidence type="ECO:0000313" key="2">
    <source>
        <dbReference type="Proteomes" id="UP000192602"/>
    </source>
</evidence>
<dbReference type="Proteomes" id="UP000192602">
    <property type="component" value="Unassembled WGS sequence"/>
</dbReference>
<dbReference type="RefSeq" id="WP_084275123.1">
    <property type="nucleotide sequence ID" value="NZ_AP026671.1"/>
</dbReference>
<gene>
    <name evidence="1" type="ORF">SAMN05660197_0637</name>
</gene>
<dbReference type="EMBL" id="FWWZ01000001">
    <property type="protein sequence ID" value="SMC08862.1"/>
    <property type="molecule type" value="Genomic_DNA"/>
</dbReference>
<dbReference type="AlphaFoldDB" id="A0A1W1WRM7"/>
<dbReference type="STRING" id="1069081.SAMN05660197_0637"/>
<dbReference type="OrthoDB" id="5373219at2"/>
<organism evidence="1 2">
    <name type="scientific">Nitratiruptor tergarcus DSM 16512</name>
    <dbReference type="NCBI Taxonomy" id="1069081"/>
    <lineage>
        <taxon>Bacteria</taxon>
        <taxon>Pseudomonadati</taxon>
        <taxon>Campylobacterota</taxon>
        <taxon>Epsilonproteobacteria</taxon>
        <taxon>Nautiliales</taxon>
        <taxon>Nitratiruptoraceae</taxon>
        <taxon>Nitratiruptor</taxon>
    </lineage>
</organism>
<evidence type="ECO:0000313" key="1">
    <source>
        <dbReference type="EMBL" id="SMC08862.1"/>
    </source>
</evidence>
<proteinExistence type="predicted"/>